<dbReference type="InterPro" id="IPR043129">
    <property type="entry name" value="ATPase_NBD"/>
</dbReference>
<organism evidence="3 4">
    <name type="scientific">Rhizoctonia solani</name>
    <dbReference type="NCBI Taxonomy" id="456999"/>
    <lineage>
        <taxon>Eukaryota</taxon>
        <taxon>Fungi</taxon>
        <taxon>Dikarya</taxon>
        <taxon>Basidiomycota</taxon>
        <taxon>Agaricomycotina</taxon>
        <taxon>Agaricomycetes</taxon>
        <taxon>Cantharellales</taxon>
        <taxon>Ceratobasidiaceae</taxon>
        <taxon>Rhizoctonia</taxon>
    </lineage>
</organism>
<name>A0A8H2XVJ6_9AGAM</name>
<feature type="region of interest" description="Disordered" evidence="2">
    <location>
        <begin position="129"/>
        <end position="158"/>
    </location>
</feature>
<proteinExistence type="inferred from homology"/>
<dbReference type="Gene3D" id="3.90.640.10">
    <property type="entry name" value="Actin, Chain A, domain 4"/>
    <property type="match status" value="1"/>
</dbReference>
<feature type="region of interest" description="Disordered" evidence="2">
    <location>
        <begin position="568"/>
        <end position="718"/>
    </location>
</feature>
<dbReference type="SUPFAM" id="SSF53067">
    <property type="entry name" value="Actin-like ATPase domain"/>
    <property type="match status" value="2"/>
</dbReference>
<feature type="compositionally biased region" description="Low complexity" evidence="2">
    <location>
        <begin position="699"/>
        <end position="718"/>
    </location>
</feature>
<evidence type="ECO:0000256" key="2">
    <source>
        <dbReference type="SAM" id="MobiDB-lite"/>
    </source>
</evidence>
<feature type="compositionally biased region" description="Basic and acidic residues" evidence="2">
    <location>
        <begin position="56"/>
        <end position="69"/>
    </location>
</feature>
<comment type="caution">
    <text evidence="3">The sequence shown here is derived from an EMBL/GenBank/DDBJ whole genome shotgun (WGS) entry which is preliminary data.</text>
</comment>
<evidence type="ECO:0000256" key="1">
    <source>
        <dbReference type="RuleBase" id="RU000487"/>
    </source>
</evidence>
<dbReference type="EMBL" id="CAJMWZ010001117">
    <property type="protein sequence ID" value="CAE6431744.1"/>
    <property type="molecule type" value="Genomic_DNA"/>
</dbReference>
<sequence length="861" mass="94796">MVRSSSAPKREEVPMKFTTFSVPPVINTKNVSSSYLRSETQTIWARNAVANAQRKRTAEEAFTGKEKAPPTDGAPGSKTVVIHPGSRWLKIGMATDVFPVQVPNVIARRCRTGTVPPAVFHNGIIQPASERNSLTKGTREKGKSREMSADSEEDSFTERTAGIRSSLLARMKFYKLETDPDGSSAAAQYNLSAESTTIPDHDDSSHANWVGTPQHPIGNEEVFVGTKALMLGEPAASSFTVRWPMRGNSLNTRDYDSVQEIISDIETIWSTVLREELKIPRSGYKASVQLQGFDRHLTLESLCAAFGAGLSTACIVDIGAAKTSIACVEEGQVVPDTRITLDLGGDDITEYLYYLLKEINFPLKNCQLQEPATWTIMTKLKKLMCSLSETDVRLSTYDFHAYKPHQDTELLTVQVYDEPIIAAMCIFEPRIIDFDAKKAWQRSLWTRENVEDVPDFSSDNLTQAMLISTQHLLPSQPVQTFAPKQNQQVPQVDGAHDSDGDTEMAVPHQAETSTEKPKLSDPNQTGDEKQFVEDEKRDNDEDPTQTARSEHSSTQAMLISTQHLLPPQPVQTFAPKQGQQVPQVDGAHDADGDTEMAVPQQTESSTEKPKLSDPNQIGDKKQFVDEKRDNSEDPTQTARSEDAHATPPQDPPTQDGPSGQHESVRRSASPTQPPISPNDELAQEDRAPSVEIIPEPDATTKPPKSKAAASATALPPVATPTPAVEIDVRWEASKLPLDVAIFNSTRAAGGVDRIKKFLQVVVIVGGTSMMPGMVHALESRLQAIAFPLVPGMEKVQVVPSPKDTDPRVLSWKGAAVLAKLEALNDMWITPRDWVSFELFGLVMYLRDMLGMRGLRERTLFM</sequence>
<reference evidence="3" key="1">
    <citation type="submission" date="2021-01" db="EMBL/GenBank/DDBJ databases">
        <authorList>
            <person name="Kaushik A."/>
        </authorList>
    </citation>
    <scope>NUCLEOTIDE SEQUENCE</scope>
    <source>
        <strain evidence="3">Type strain: AG8-Rh-89/</strain>
    </source>
</reference>
<evidence type="ECO:0000313" key="4">
    <source>
        <dbReference type="Proteomes" id="UP000663850"/>
    </source>
</evidence>
<accession>A0A8H2XVJ6</accession>
<comment type="similarity">
    <text evidence="1">Belongs to the actin family.</text>
</comment>
<feature type="compositionally biased region" description="Basic and acidic residues" evidence="2">
    <location>
        <begin position="526"/>
        <end position="539"/>
    </location>
</feature>
<feature type="region of interest" description="Disordered" evidence="2">
    <location>
        <begin position="483"/>
        <end position="555"/>
    </location>
</feature>
<evidence type="ECO:0000313" key="3">
    <source>
        <dbReference type="EMBL" id="CAE6431744.1"/>
    </source>
</evidence>
<dbReference type="SMART" id="SM00268">
    <property type="entry name" value="ACTIN"/>
    <property type="match status" value="1"/>
</dbReference>
<feature type="compositionally biased region" description="Polar residues" evidence="2">
    <location>
        <begin position="544"/>
        <end position="555"/>
    </location>
</feature>
<dbReference type="PANTHER" id="PTHR11937">
    <property type="entry name" value="ACTIN"/>
    <property type="match status" value="1"/>
</dbReference>
<dbReference type="Pfam" id="PF00022">
    <property type="entry name" value="Actin"/>
    <property type="match status" value="2"/>
</dbReference>
<dbReference type="Proteomes" id="UP000663850">
    <property type="component" value="Unassembled WGS sequence"/>
</dbReference>
<dbReference type="Gene3D" id="3.30.420.40">
    <property type="match status" value="3"/>
</dbReference>
<gene>
    <name evidence="3" type="ORF">RDB_LOCUS19981</name>
</gene>
<protein>
    <recommendedName>
        <fullName evidence="5">Actin-related protein 8</fullName>
    </recommendedName>
</protein>
<dbReference type="AlphaFoldDB" id="A0A8H2XVJ6"/>
<feature type="compositionally biased region" description="Basic and acidic residues" evidence="2">
    <location>
        <begin position="618"/>
        <end position="631"/>
    </location>
</feature>
<feature type="region of interest" description="Disordered" evidence="2">
    <location>
        <begin position="54"/>
        <end position="78"/>
    </location>
</feature>
<evidence type="ECO:0008006" key="5">
    <source>
        <dbReference type="Google" id="ProtNLM"/>
    </source>
</evidence>
<dbReference type="InterPro" id="IPR004000">
    <property type="entry name" value="Actin"/>
</dbReference>
<feature type="compositionally biased region" description="Basic and acidic residues" evidence="2">
    <location>
        <begin position="137"/>
        <end position="148"/>
    </location>
</feature>